<dbReference type="Pfam" id="PF02962">
    <property type="entry name" value="CHMI"/>
    <property type="match status" value="1"/>
</dbReference>
<evidence type="ECO:0000313" key="1">
    <source>
        <dbReference type="EMBL" id="OAH15666.1"/>
    </source>
</evidence>
<sequence>MPQITVDHSAQLTDVFDRRGFGLALNPLVVEVAAAKIENCKIVFRATEETVVGDAADGHAIVHVTIGLLAGRSEETKARLTEGVLDLARQFLKPAEGLALHVSAEVRDLDDSYRKYDEG</sequence>
<keyword evidence="2" id="KW-1185">Reference proteome</keyword>
<protein>
    <recommendedName>
        <fullName evidence="3">5-carboxymethyl-2-hydroxymuconate Delta-isomerase</fullName>
    </recommendedName>
</protein>
<dbReference type="AlphaFoldDB" id="A0A177HY17"/>
<reference evidence="1 2" key="1">
    <citation type="submission" date="2015-12" db="EMBL/GenBank/DDBJ databases">
        <title>Genome sequence of Streptomyces sp. G25.</title>
        <authorList>
            <person name="Poehlein A."/>
            <person name="Roettig A."/>
            <person name="Hiessl S."/>
            <person name="Hauschild P."/>
            <person name="Schauer J."/>
            <person name="Madkour M.H."/>
            <person name="Al-Ansari A.M."/>
            <person name="Almakishah N.H."/>
            <person name="Steinbuechel A."/>
            <person name="Daniel R."/>
        </authorList>
    </citation>
    <scope>NUCLEOTIDE SEQUENCE [LARGE SCALE GENOMIC DNA]</scope>
    <source>
        <strain evidence="2">G25(2015)</strain>
    </source>
</reference>
<dbReference type="PANTHER" id="PTHR37950">
    <property type="entry name" value="4-HYDROXYPHENYLACETATE CATABOLISM PROTEIN"/>
    <property type="match status" value="1"/>
</dbReference>
<dbReference type="Gene3D" id="3.30.429.10">
    <property type="entry name" value="Macrophage Migration Inhibitory Factor"/>
    <property type="match status" value="1"/>
</dbReference>
<comment type="caution">
    <text evidence="1">The sequence shown here is derived from an EMBL/GenBank/DDBJ whole genome shotgun (WGS) entry which is preliminary data.</text>
</comment>
<dbReference type="PANTHER" id="PTHR37950:SF1">
    <property type="entry name" value="4-HYDROXYPHENYLACETATE CATABOLISM PROTEIN"/>
    <property type="match status" value="1"/>
</dbReference>
<dbReference type="Proteomes" id="UP000077381">
    <property type="component" value="Unassembled WGS sequence"/>
</dbReference>
<dbReference type="InterPro" id="IPR004220">
    <property type="entry name" value="5-COMe_2-OHmuconate_Isoase"/>
</dbReference>
<gene>
    <name evidence="1" type="ORF">STSP_09880</name>
</gene>
<evidence type="ECO:0000313" key="2">
    <source>
        <dbReference type="Proteomes" id="UP000077381"/>
    </source>
</evidence>
<dbReference type="InterPro" id="IPR014347">
    <property type="entry name" value="Tautomerase/MIF_sf"/>
</dbReference>
<dbReference type="PATRIC" id="fig|1716141.3.peg.1042"/>
<dbReference type="SUPFAM" id="SSF55331">
    <property type="entry name" value="Tautomerase/MIF"/>
    <property type="match status" value="1"/>
</dbReference>
<dbReference type="STRING" id="1716141.STSP_09880"/>
<dbReference type="RefSeq" id="WP_067272470.1">
    <property type="nucleotide sequence ID" value="NZ_LOHS01000037.1"/>
</dbReference>
<accession>A0A177HY17</accession>
<proteinExistence type="predicted"/>
<organism evidence="1 2">
    <name type="scientific">Streptomyces jeddahensis</name>
    <dbReference type="NCBI Taxonomy" id="1716141"/>
    <lineage>
        <taxon>Bacteria</taxon>
        <taxon>Bacillati</taxon>
        <taxon>Actinomycetota</taxon>
        <taxon>Actinomycetes</taxon>
        <taxon>Kitasatosporales</taxon>
        <taxon>Streptomycetaceae</taxon>
        <taxon>Streptomyces</taxon>
    </lineage>
</organism>
<dbReference type="GO" id="GO:0008704">
    <property type="term" value="F:5-carboxymethyl-2-hydroxymuconate delta-isomerase activity"/>
    <property type="evidence" value="ECO:0007669"/>
    <property type="project" value="InterPro"/>
</dbReference>
<dbReference type="OrthoDB" id="7203947at2"/>
<dbReference type="EMBL" id="LOHS01000037">
    <property type="protein sequence ID" value="OAH15666.1"/>
    <property type="molecule type" value="Genomic_DNA"/>
</dbReference>
<name>A0A177HY17_9ACTN</name>
<evidence type="ECO:0008006" key="3">
    <source>
        <dbReference type="Google" id="ProtNLM"/>
    </source>
</evidence>